<protein>
    <submittedName>
        <fullName evidence="1">Uncharacterized protein</fullName>
    </submittedName>
</protein>
<organism evidence="1 2">
    <name type="scientific">Candidatus Magasanikbacteria bacterium RIFCSPHIGHO2_02_FULL_51_14</name>
    <dbReference type="NCBI Taxonomy" id="1798683"/>
    <lineage>
        <taxon>Bacteria</taxon>
        <taxon>Candidatus Magasanikiibacteriota</taxon>
    </lineage>
</organism>
<name>A0A1F6MDA4_9BACT</name>
<reference evidence="1 2" key="1">
    <citation type="journal article" date="2016" name="Nat. Commun.">
        <title>Thousands of microbial genomes shed light on interconnected biogeochemical processes in an aquifer system.</title>
        <authorList>
            <person name="Anantharaman K."/>
            <person name="Brown C.T."/>
            <person name="Hug L.A."/>
            <person name="Sharon I."/>
            <person name="Castelle C.J."/>
            <person name="Probst A.J."/>
            <person name="Thomas B.C."/>
            <person name="Singh A."/>
            <person name="Wilkins M.J."/>
            <person name="Karaoz U."/>
            <person name="Brodie E.L."/>
            <person name="Williams K.H."/>
            <person name="Hubbard S.S."/>
            <person name="Banfield J.F."/>
        </authorList>
    </citation>
    <scope>NUCLEOTIDE SEQUENCE [LARGE SCALE GENOMIC DNA]</scope>
</reference>
<evidence type="ECO:0000313" key="1">
    <source>
        <dbReference type="EMBL" id="OGH69647.1"/>
    </source>
</evidence>
<evidence type="ECO:0000313" key="2">
    <source>
        <dbReference type="Proteomes" id="UP000177457"/>
    </source>
</evidence>
<comment type="caution">
    <text evidence="1">The sequence shown here is derived from an EMBL/GenBank/DDBJ whole genome shotgun (WGS) entry which is preliminary data.</text>
</comment>
<dbReference type="AlphaFoldDB" id="A0A1F6MDA4"/>
<accession>A0A1F6MDA4</accession>
<dbReference type="Proteomes" id="UP000177457">
    <property type="component" value="Unassembled WGS sequence"/>
</dbReference>
<proteinExistence type="predicted"/>
<dbReference type="EMBL" id="MFQE01000071">
    <property type="protein sequence ID" value="OGH69647.1"/>
    <property type="molecule type" value="Genomic_DNA"/>
</dbReference>
<sequence length="104" mass="11738">MLRIIPVVFDKIKSILYSTWSAIPQMQKEMEETAMSVSETEFRADLEQAQTRYGSVEVTMTSGEIGMYEPRHIGLVLSGGFWLGAPPTTFIKFVDVSSIRWVTS</sequence>
<gene>
    <name evidence="1" type="ORF">A3C90_02465</name>
</gene>